<evidence type="ECO:0000313" key="4">
    <source>
        <dbReference type="EMBL" id="CAB4801509.1"/>
    </source>
</evidence>
<evidence type="ECO:0000259" key="1">
    <source>
        <dbReference type="PROSITE" id="PS51471"/>
    </source>
</evidence>
<reference evidence="5" key="1">
    <citation type="submission" date="2020-05" db="EMBL/GenBank/DDBJ databases">
        <authorList>
            <person name="Chiriac C."/>
            <person name="Salcher M."/>
            <person name="Ghai R."/>
            <person name="Kavagutti S V."/>
        </authorList>
    </citation>
    <scope>NUCLEOTIDE SEQUENCE</scope>
</reference>
<dbReference type="InterPro" id="IPR027443">
    <property type="entry name" value="IPNS-like_sf"/>
</dbReference>
<dbReference type="Pfam" id="PF03171">
    <property type="entry name" value="2OG-FeII_Oxy"/>
    <property type="match status" value="1"/>
</dbReference>
<dbReference type="PANTHER" id="PTHR47990">
    <property type="entry name" value="2-OXOGLUTARATE (2OG) AND FE(II)-DEPENDENT OXYGENASE SUPERFAMILY PROTEIN-RELATED"/>
    <property type="match status" value="1"/>
</dbReference>
<dbReference type="Gene3D" id="2.60.120.330">
    <property type="entry name" value="B-lactam Antibiotic, Isopenicillin N Synthase, Chain"/>
    <property type="match status" value="1"/>
</dbReference>
<dbReference type="EMBL" id="CAEZZP010000036">
    <property type="protein sequence ID" value="CAB4770021.1"/>
    <property type="molecule type" value="Genomic_DNA"/>
</dbReference>
<evidence type="ECO:0000313" key="7">
    <source>
        <dbReference type="EMBL" id="CAB5026042.1"/>
    </source>
</evidence>
<protein>
    <submittedName>
        <fullName evidence="5">Unannotated protein</fullName>
    </submittedName>
</protein>
<evidence type="ECO:0000313" key="3">
    <source>
        <dbReference type="EMBL" id="CAB4770021.1"/>
    </source>
</evidence>
<dbReference type="InterPro" id="IPR026992">
    <property type="entry name" value="DIOX_N"/>
</dbReference>
<dbReference type="Pfam" id="PF14226">
    <property type="entry name" value="DIOX_N"/>
    <property type="match status" value="1"/>
</dbReference>
<dbReference type="InterPro" id="IPR005123">
    <property type="entry name" value="Oxoglu/Fe-dep_dioxygenase_dom"/>
</dbReference>
<proteinExistence type="predicted"/>
<dbReference type="EMBL" id="CAFBPS010000028">
    <property type="protein sequence ID" value="CAB5026042.1"/>
    <property type="molecule type" value="Genomic_DNA"/>
</dbReference>
<dbReference type="PROSITE" id="PS51471">
    <property type="entry name" value="FE2OG_OXY"/>
    <property type="match status" value="1"/>
</dbReference>
<dbReference type="InterPro" id="IPR050231">
    <property type="entry name" value="Iron_ascorbate_oxido_reductase"/>
</dbReference>
<organism evidence="5">
    <name type="scientific">freshwater metagenome</name>
    <dbReference type="NCBI Taxonomy" id="449393"/>
    <lineage>
        <taxon>unclassified sequences</taxon>
        <taxon>metagenomes</taxon>
        <taxon>ecological metagenomes</taxon>
    </lineage>
</organism>
<evidence type="ECO:0000313" key="5">
    <source>
        <dbReference type="EMBL" id="CAB4866425.1"/>
    </source>
</evidence>
<dbReference type="PRINTS" id="PR00682">
    <property type="entry name" value="IPNSYNTHASE"/>
</dbReference>
<dbReference type="EMBL" id="CAEZYH010000025">
    <property type="protein sequence ID" value="CAB4717614.1"/>
    <property type="molecule type" value="Genomic_DNA"/>
</dbReference>
<accession>A0A6J7DBT6</accession>
<evidence type="ECO:0000313" key="2">
    <source>
        <dbReference type="EMBL" id="CAB4717614.1"/>
    </source>
</evidence>
<name>A0A6J7DBT6_9ZZZZ</name>
<gene>
    <name evidence="2" type="ORF">UFOPK2658_00797</name>
    <name evidence="3" type="ORF">UFOPK2880_00762</name>
    <name evidence="4" type="ORF">UFOPK3004_00702</name>
    <name evidence="5" type="ORF">UFOPK3304_00758</name>
    <name evidence="6" type="ORF">UFOPK3494_00673</name>
    <name evidence="7" type="ORF">UFOPK4134_00575</name>
</gene>
<dbReference type="EMBL" id="CAFBLJ010000030">
    <property type="protein sequence ID" value="CAB4866425.1"/>
    <property type="molecule type" value="Genomic_DNA"/>
</dbReference>
<dbReference type="InterPro" id="IPR044861">
    <property type="entry name" value="IPNS-like_FE2OG_OXY"/>
</dbReference>
<evidence type="ECO:0000313" key="6">
    <source>
        <dbReference type="EMBL" id="CAB4895979.1"/>
    </source>
</evidence>
<feature type="domain" description="Fe2OG dioxygenase" evidence="1">
    <location>
        <begin position="172"/>
        <end position="269"/>
    </location>
</feature>
<dbReference type="EMBL" id="CAFBMF010000031">
    <property type="protein sequence ID" value="CAB4895979.1"/>
    <property type="molecule type" value="Genomic_DNA"/>
</dbReference>
<dbReference type="AlphaFoldDB" id="A0A6J7DBT6"/>
<dbReference type="EMBL" id="CAFAAL010000046">
    <property type="protein sequence ID" value="CAB4801509.1"/>
    <property type="molecule type" value="Genomic_DNA"/>
</dbReference>
<dbReference type="SUPFAM" id="SSF51197">
    <property type="entry name" value="Clavaminate synthase-like"/>
    <property type="match status" value="1"/>
</dbReference>
<sequence>MELPVVSLALWDNPDTDRAQYAAEIAQACHKVGFLSLVDHGVSQATVDDFMGLLKRFFALPAESKALIEKTNSRYFRGWERVGSELTDNRVDYREQIDISSEHTPYAIDVEPLYLRLQGPNQLLSDEIMPGFRDAVSQWFASMEHLANRLMEILAVGLGLKDQTFRELFGENHHSLMKMIHYPPTPIGQAGVNAHQDAGFLTILLQYEVGGLQVKTQEGEWVEVPVLPGAFVLNIGEMLQAMTGNYYVATMHRVISSAERFSTAFFHGPDLRTRLDPLQLDAKFSAAVTASEFHRSAGFMAKRDELVAGVGGVGSRSAAVYGEQLWNYYCRSYPDIVSKYNSPDVSG</sequence>